<feature type="non-terminal residue" evidence="2">
    <location>
        <position position="1"/>
    </location>
</feature>
<dbReference type="AlphaFoldDB" id="A0A381SY78"/>
<dbReference type="Gene3D" id="3.90.1200.10">
    <property type="match status" value="1"/>
</dbReference>
<gene>
    <name evidence="2" type="ORF">METZ01_LOCUS61178</name>
</gene>
<dbReference type="InterPro" id="IPR002575">
    <property type="entry name" value="Aminoglycoside_PTrfase"/>
</dbReference>
<dbReference type="SUPFAM" id="SSF56112">
    <property type="entry name" value="Protein kinase-like (PK-like)"/>
    <property type="match status" value="1"/>
</dbReference>
<evidence type="ECO:0000259" key="1">
    <source>
        <dbReference type="Pfam" id="PF01636"/>
    </source>
</evidence>
<protein>
    <recommendedName>
        <fullName evidence="1">Aminoglycoside phosphotransferase domain-containing protein</fullName>
    </recommendedName>
</protein>
<reference evidence="2" key="1">
    <citation type="submission" date="2018-05" db="EMBL/GenBank/DDBJ databases">
        <authorList>
            <person name="Lanie J.A."/>
            <person name="Ng W.-L."/>
            <person name="Kazmierczak K.M."/>
            <person name="Andrzejewski T.M."/>
            <person name="Davidsen T.M."/>
            <person name="Wayne K.J."/>
            <person name="Tettelin H."/>
            <person name="Glass J.I."/>
            <person name="Rusch D."/>
            <person name="Podicherti R."/>
            <person name="Tsui H.-C.T."/>
            <person name="Winkler M.E."/>
        </authorList>
    </citation>
    <scope>NUCLEOTIDE SEQUENCE</scope>
</reference>
<organism evidence="2">
    <name type="scientific">marine metagenome</name>
    <dbReference type="NCBI Taxonomy" id="408172"/>
    <lineage>
        <taxon>unclassified sequences</taxon>
        <taxon>metagenomes</taxon>
        <taxon>ecological metagenomes</taxon>
    </lineage>
</organism>
<proteinExistence type="predicted"/>
<accession>A0A381SY78</accession>
<dbReference type="EMBL" id="UINC01003673">
    <property type="protein sequence ID" value="SVA08324.1"/>
    <property type="molecule type" value="Genomic_DNA"/>
</dbReference>
<evidence type="ECO:0000313" key="2">
    <source>
        <dbReference type="EMBL" id="SVA08324.1"/>
    </source>
</evidence>
<feature type="domain" description="Aminoglycoside phosphotransferase" evidence="1">
    <location>
        <begin position="28"/>
        <end position="251"/>
    </location>
</feature>
<name>A0A381SY78_9ZZZZ</name>
<sequence length="332" mass="38944">VVFLNASQRYDSLIKWLEDTLNKPIQSIKSASNDASFRRYYRVHYDDHRTCIAVDSPPEYENGAKFVAIATILEKMGIRVPRIKAKDLSKGFFAVTDLGNETMLNAILSKKIKTDHLYKNAMNVLLKIQVKGLECQQNLPLYSKQDLLDEMQLFIDWYCFHHLQISPEIMADFDFKKIFNNLADHALSQKNVFVHRDFHSRNIILSADAELGILDFQDAVSGPITYDLVSLLKDCYIKWPDNQIDRWIDYYYQRLVKHDLIHVDINQFKYDFDLMGIQRHLKAIGIFCRLNYRDGKDSYLLDIPRILEYVAKTVKDYPLLNPLQQFMCKHVF</sequence>
<dbReference type="Pfam" id="PF01636">
    <property type="entry name" value="APH"/>
    <property type="match status" value="1"/>
</dbReference>
<dbReference type="InterPro" id="IPR011009">
    <property type="entry name" value="Kinase-like_dom_sf"/>
</dbReference>
<dbReference type="Gene3D" id="3.30.200.20">
    <property type="entry name" value="Phosphorylase Kinase, domain 1"/>
    <property type="match status" value="1"/>
</dbReference>